<name>A0A6M9PCN2_9BURK</name>
<feature type="transmembrane region" description="Helical" evidence="1">
    <location>
        <begin position="150"/>
        <end position="171"/>
    </location>
</feature>
<keyword evidence="3" id="KW-1185">Reference proteome</keyword>
<keyword evidence="1" id="KW-0812">Transmembrane</keyword>
<dbReference type="EMBL" id="CP028940">
    <property type="protein sequence ID" value="QKM59684.1"/>
    <property type="molecule type" value="Genomic_DNA"/>
</dbReference>
<protein>
    <recommendedName>
        <fullName evidence="4">MASE1 domain-containing protein</fullName>
    </recommendedName>
</protein>
<feature type="transmembrane region" description="Helical" evidence="1">
    <location>
        <begin position="119"/>
        <end position="138"/>
    </location>
</feature>
<reference evidence="2 3" key="1">
    <citation type="submission" date="2018-04" db="EMBL/GenBank/DDBJ databases">
        <title>Polynucleobacter sp. UK-Long2-W17 genome.</title>
        <authorList>
            <person name="Hahn M.W."/>
        </authorList>
    </citation>
    <scope>NUCLEOTIDE SEQUENCE [LARGE SCALE GENOMIC DNA]</scope>
    <source>
        <strain evidence="2 3">UK-Long2-W17</strain>
    </source>
</reference>
<sequence>MNKIVSGFIAGTLVSAVAYTSLFYLNNWLTSHLAYGLGVSWIYLPAGLRLFLTLIFGLPAALGISVASSLISYFGEFPAEFTTCIGVGLISGFAPYLAKIFVLSNLKISSDLSNLSLPKLAICTLIYSALSAGLHQWWFSIRGLDETGSLNHFMVMFIGDVLGTILLVGLIKVTLDLLRPSKPA</sequence>
<evidence type="ECO:0000313" key="2">
    <source>
        <dbReference type="EMBL" id="QKM59684.1"/>
    </source>
</evidence>
<proteinExistence type="predicted"/>
<accession>A0A6M9PCN2</accession>
<gene>
    <name evidence="2" type="ORF">DN92_00740</name>
</gene>
<evidence type="ECO:0000256" key="1">
    <source>
        <dbReference type="SAM" id="Phobius"/>
    </source>
</evidence>
<dbReference type="AlphaFoldDB" id="A0A6M9PCN2"/>
<dbReference type="RefSeq" id="WP_173959456.1">
    <property type="nucleotide sequence ID" value="NZ_CBCSCC010000001.1"/>
</dbReference>
<dbReference type="Proteomes" id="UP000501090">
    <property type="component" value="Chromosome"/>
</dbReference>
<dbReference type="KEGG" id="pard:DN92_00740"/>
<feature type="transmembrane region" description="Helical" evidence="1">
    <location>
        <begin position="77"/>
        <end position="98"/>
    </location>
</feature>
<keyword evidence="1" id="KW-1133">Transmembrane helix</keyword>
<evidence type="ECO:0008006" key="4">
    <source>
        <dbReference type="Google" id="ProtNLM"/>
    </source>
</evidence>
<keyword evidence="1" id="KW-0472">Membrane</keyword>
<evidence type="ECO:0000313" key="3">
    <source>
        <dbReference type="Proteomes" id="UP000501090"/>
    </source>
</evidence>
<organism evidence="2 3">
    <name type="scientific">Polynucleobacter arcticus</name>
    <dbReference type="NCBI Taxonomy" id="1743165"/>
    <lineage>
        <taxon>Bacteria</taxon>
        <taxon>Pseudomonadati</taxon>
        <taxon>Pseudomonadota</taxon>
        <taxon>Betaproteobacteria</taxon>
        <taxon>Burkholderiales</taxon>
        <taxon>Burkholderiaceae</taxon>
        <taxon>Polynucleobacter</taxon>
    </lineage>
</organism>